<dbReference type="GO" id="GO:0044010">
    <property type="term" value="P:single-species biofilm formation"/>
    <property type="evidence" value="ECO:0007669"/>
    <property type="project" value="TreeGrafter"/>
</dbReference>
<keyword evidence="2" id="KW-0808">Transferase</keyword>
<dbReference type="CDD" id="cd00761">
    <property type="entry name" value="Glyco_tranf_GTA_type"/>
    <property type="match status" value="1"/>
</dbReference>
<dbReference type="KEGG" id="paby:Ga0080574_TMP1851"/>
<dbReference type="InterPro" id="IPR029044">
    <property type="entry name" value="Nucleotide-diphossugar_trans"/>
</dbReference>
<dbReference type="InterPro" id="IPR001173">
    <property type="entry name" value="Glyco_trans_2-like"/>
</dbReference>
<dbReference type="InterPro" id="IPR050834">
    <property type="entry name" value="Glycosyltransf_2"/>
</dbReference>
<organism evidence="2 3">
    <name type="scientific">Salipiger abyssi</name>
    <dbReference type="NCBI Taxonomy" id="1250539"/>
    <lineage>
        <taxon>Bacteria</taxon>
        <taxon>Pseudomonadati</taxon>
        <taxon>Pseudomonadota</taxon>
        <taxon>Alphaproteobacteria</taxon>
        <taxon>Rhodobacterales</taxon>
        <taxon>Roseobacteraceae</taxon>
        <taxon>Salipiger</taxon>
    </lineage>
</organism>
<dbReference type="PANTHER" id="PTHR43685:SF2">
    <property type="entry name" value="GLYCOSYLTRANSFERASE 2-LIKE DOMAIN-CONTAINING PROTEIN"/>
    <property type="match status" value="1"/>
</dbReference>
<sequence>MPLISVIIPVYNAAETLELTIAALQAQSFTDWEAILVEDRSSDESLQVAEMLRDEDPRLTLLHNPGKGPSTARNFGALGCARGEILAFCDADDLWEPGKLADVAEALTEGSADAVFGVTGFFRDDPAEIRSRSTMPAGPVTVSMLMGENPVCTLSNLSLRRSVFAALGGFREDMVHNEDLEFLIRLVGRGRRLEGIDADHVRYRLSPSGLSADLDAMRAGREEALRTAAAFGHPTEPRAEAIHLRYLARRALRLGAPTALVRRLVIEGCRANARAFLLPARRGALVALAATLLPVLPRPLRRALFSN</sequence>
<gene>
    <name evidence="2" type="ORF">Ga0080574_TMP1851</name>
</gene>
<reference evidence="2 3" key="1">
    <citation type="submission" date="2016-04" db="EMBL/GenBank/DDBJ databases">
        <title>Deep-sea bacteria in the southern Pacific.</title>
        <authorList>
            <person name="Tang K."/>
        </authorList>
    </citation>
    <scope>NUCLEOTIDE SEQUENCE [LARGE SCALE GENOMIC DNA]</scope>
    <source>
        <strain evidence="2 3">JLT2014</strain>
    </source>
</reference>
<dbReference type="AlphaFoldDB" id="A0A1P8URZ7"/>
<accession>A0A1P8URZ7</accession>
<protein>
    <submittedName>
        <fullName evidence="2">Glycosyl transferase family 2</fullName>
    </submittedName>
</protein>
<feature type="domain" description="Glycosyltransferase 2-like" evidence="1">
    <location>
        <begin position="5"/>
        <end position="166"/>
    </location>
</feature>
<dbReference type="Pfam" id="PF00535">
    <property type="entry name" value="Glycos_transf_2"/>
    <property type="match status" value="1"/>
</dbReference>
<proteinExistence type="predicted"/>
<evidence type="ECO:0000313" key="3">
    <source>
        <dbReference type="Proteomes" id="UP000187059"/>
    </source>
</evidence>
<evidence type="ECO:0000259" key="1">
    <source>
        <dbReference type="Pfam" id="PF00535"/>
    </source>
</evidence>
<dbReference type="Gene3D" id="3.90.550.10">
    <property type="entry name" value="Spore Coat Polysaccharide Biosynthesis Protein SpsA, Chain A"/>
    <property type="match status" value="1"/>
</dbReference>
<dbReference type="SUPFAM" id="SSF53448">
    <property type="entry name" value="Nucleotide-diphospho-sugar transferases"/>
    <property type="match status" value="1"/>
</dbReference>
<dbReference type="PANTHER" id="PTHR43685">
    <property type="entry name" value="GLYCOSYLTRANSFERASE"/>
    <property type="match status" value="1"/>
</dbReference>
<dbReference type="GO" id="GO:0016740">
    <property type="term" value="F:transferase activity"/>
    <property type="evidence" value="ECO:0007669"/>
    <property type="project" value="UniProtKB-KW"/>
</dbReference>
<dbReference type="Proteomes" id="UP000187059">
    <property type="component" value="Chromosome"/>
</dbReference>
<dbReference type="STRING" id="1250539.Ga0080574_TMP1851"/>
<evidence type="ECO:0000313" key="2">
    <source>
        <dbReference type="EMBL" id="APZ52185.1"/>
    </source>
</evidence>
<name>A0A1P8URZ7_9RHOB</name>
<dbReference type="OrthoDB" id="5291101at2"/>
<dbReference type="RefSeq" id="WP_076697728.1">
    <property type="nucleotide sequence ID" value="NZ_CP015093.1"/>
</dbReference>
<keyword evidence="3" id="KW-1185">Reference proteome</keyword>
<dbReference type="EMBL" id="CP015093">
    <property type="protein sequence ID" value="APZ52185.1"/>
    <property type="molecule type" value="Genomic_DNA"/>
</dbReference>